<organism evidence="2 3">
    <name type="scientific">Limnohabitans parvus II-B4</name>
    <dbReference type="NCBI Taxonomy" id="1293052"/>
    <lineage>
        <taxon>Bacteria</taxon>
        <taxon>Pseudomonadati</taxon>
        <taxon>Pseudomonadota</taxon>
        <taxon>Betaproteobacteria</taxon>
        <taxon>Burkholderiales</taxon>
        <taxon>Comamonadaceae</taxon>
        <taxon>Limnohabitans</taxon>
    </lineage>
</organism>
<sequence>MFDTLKGDNKMSKEFFITLNLRELDALRDTDGRVVHGYLFMKRNSNFSDGKTKKICYGALAGYITKIDRTQAKRTVQKLIQLGLLKATDTEQVFELCFCADTKNDTITSNTSNTLKKNLLHLQKKEEEKKSFLDKKEKGAAMTTPPQPSASSPSSSSKLTEGGKALQAFAVAQKWHYAGNPKSEIYFEQASEQIKTNNWAALELLNEFQESTEAKNPLGFQKFLTEKAKKKPFNPQSQYRGDLVL</sequence>
<name>A0A315EDL4_9BURK</name>
<protein>
    <submittedName>
        <fullName evidence="2">Uncharacterized protein</fullName>
    </submittedName>
</protein>
<gene>
    <name evidence="2" type="ORF">B9Z37_00990</name>
</gene>
<evidence type="ECO:0000313" key="2">
    <source>
        <dbReference type="EMBL" id="PUE55199.1"/>
    </source>
</evidence>
<dbReference type="AlphaFoldDB" id="A0A315EDL4"/>
<accession>A0A315EDL4</accession>
<evidence type="ECO:0000313" key="3">
    <source>
        <dbReference type="Proteomes" id="UP000250790"/>
    </source>
</evidence>
<dbReference type="Proteomes" id="UP000250790">
    <property type="component" value="Unassembled WGS sequence"/>
</dbReference>
<comment type="caution">
    <text evidence="2">The sequence shown here is derived from an EMBL/GenBank/DDBJ whole genome shotgun (WGS) entry which is preliminary data.</text>
</comment>
<evidence type="ECO:0000256" key="1">
    <source>
        <dbReference type="SAM" id="MobiDB-lite"/>
    </source>
</evidence>
<proteinExistence type="predicted"/>
<keyword evidence="3" id="KW-1185">Reference proteome</keyword>
<reference evidence="2 3" key="1">
    <citation type="submission" date="2017-04" db="EMBL/GenBank/DDBJ databases">
        <title>Unexpected and diverse lifestyles within the genus Limnohabitans.</title>
        <authorList>
            <person name="Kasalicky V."/>
            <person name="Mehrshad M."/>
            <person name="Andrei S.-A."/>
            <person name="Salcher M."/>
            <person name="Kratochvilova H."/>
            <person name="Simek K."/>
            <person name="Ghai R."/>
        </authorList>
    </citation>
    <scope>NUCLEOTIDE SEQUENCE [LARGE SCALE GENOMIC DNA]</scope>
    <source>
        <strain evidence="2 3">II-B4</strain>
    </source>
</reference>
<dbReference type="EMBL" id="NESN01000001">
    <property type="protein sequence ID" value="PUE55199.1"/>
    <property type="molecule type" value="Genomic_DNA"/>
</dbReference>
<feature type="region of interest" description="Disordered" evidence="1">
    <location>
        <begin position="131"/>
        <end position="160"/>
    </location>
</feature>